<dbReference type="Proteomes" id="UP000031668">
    <property type="component" value="Unassembled WGS sequence"/>
</dbReference>
<comment type="caution">
    <text evidence="1">The sequence shown here is derived from an EMBL/GenBank/DDBJ whole genome shotgun (WGS) entry which is preliminary data.</text>
</comment>
<proteinExistence type="predicted"/>
<evidence type="ECO:0000313" key="1">
    <source>
        <dbReference type="EMBL" id="KII64760.1"/>
    </source>
</evidence>
<keyword evidence="2" id="KW-1185">Reference proteome</keyword>
<accession>A0A0C2MK49</accession>
<evidence type="ECO:0000313" key="2">
    <source>
        <dbReference type="Proteomes" id="UP000031668"/>
    </source>
</evidence>
<dbReference type="EMBL" id="JWZT01004114">
    <property type="protein sequence ID" value="KII64760.1"/>
    <property type="molecule type" value="Genomic_DNA"/>
</dbReference>
<organism evidence="1 2">
    <name type="scientific">Thelohanellus kitauei</name>
    <name type="common">Myxosporean</name>
    <dbReference type="NCBI Taxonomy" id="669202"/>
    <lineage>
        <taxon>Eukaryota</taxon>
        <taxon>Metazoa</taxon>
        <taxon>Cnidaria</taxon>
        <taxon>Myxozoa</taxon>
        <taxon>Myxosporea</taxon>
        <taxon>Bivalvulida</taxon>
        <taxon>Platysporina</taxon>
        <taxon>Myxobolidae</taxon>
        <taxon>Thelohanellus</taxon>
    </lineage>
</organism>
<gene>
    <name evidence="1" type="ORF">RF11_06655</name>
</gene>
<protein>
    <submittedName>
        <fullName evidence="1">Uncharacterized protein</fullName>
    </submittedName>
</protein>
<name>A0A0C2MK49_THEKT</name>
<dbReference type="AlphaFoldDB" id="A0A0C2MK49"/>
<reference evidence="1 2" key="1">
    <citation type="journal article" date="2014" name="Genome Biol. Evol.">
        <title>The genome of the myxosporean Thelohanellus kitauei shows adaptations to nutrient acquisition within its fish host.</title>
        <authorList>
            <person name="Yang Y."/>
            <person name="Xiong J."/>
            <person name="Zhou Z."/>
            <person name="Huo F."/>
            <person name="Miao W."/>
            <person name="Ran C."/>
            <person name="Liu Y."/>
            <person name="Zhang J."/>
            <person name="Feng J."/>
            <person name="Wang M."/>
            <person name="Wang M."/>
            <person name="Wang L."/>
            <person name="Yao B."/>
        </authorList>
    </citation>
    <scope>NUCLEOTIDE SEQUENCE [LARGE SCALE GENOMIC DNA]</scope>
    <source>
        <strain evidence="1">Wuqing</strain>
    </source>
</reference>
<sequence length="274" mass="32245">MRFFPFAINKTLHTKGQYISIYPSSDEEYRKIQEKTSLFGINLRSNLIDDQTDGLVIRDRLIMNFIPDGYKPLQSIINPQHYELFNMPKSDQNRLLFLNDGLKYVSRVHFMYKKDGILKMSPNIIQIRHIDGLSEAFLQKLFHDVKFHKISPPLTTNGAWKLYVAYRIHYFLLLSRPFLFGSQLLEITPYYESSLRLPIEQKISPFQIYLYSRSEKLTTKEQIVEAIPQISDVYIAKCDYEGGNLFIFNIYDRSEFLNILHLNGSTLSEFLNLF</sequence>